<dbReference type="STRING" id="1450648.CLORY_16510"/>
<evidence type="ECO:0000313" key="2">
    <source>
        <dbReference type="Proteomes" id="UP000190080"/>
    </source>
</evidence>
<dbReference type="AlphaFoldDB" id="A0A1V4IRV9"/>
<dbReference type="EMBL" id="MZGV01000013">
    <property type="protein sequence ID" value="OPJ62771.1"/>
    <property type="molecule type" value="Genomic_DNA"/>
</dbReference>
<organism evidence="1 2">
    <name type="scientific">Clostridium oryzae</name>
    <dbReference type="NCBI Taxonomy" id="1450648"/>
    <lineage>
        <taxon>Bacteria</taxon>
        <taxon>Bacillati</taxon>
        <taxon>Bacillota</taxon>
        <taxon>Clostridia</taxon>
        <taxon>Eubacteriales</taxon>
        <taxon>Clostridiaceae</taxon>
        <taxon>Clostridium</taxon>
    </lineage>
</organism>
<reference evidence="1 2" key="1">
    <citation type="submission" date="2017-03" db="EMBL/GenBank/DDBJ databases">
        <title>Genome sequence of Clostridium oryzae DSM 28571.</title>
        <authorList>
            <person name="Poehlein A."/>
            <person name="Daniel R."/>
        </authorList>
    </citation>
    <scope>NUCLEOTIDE SEQUENCE [LARGE SCALE GENOMIC DNA]</scope>
    <source>
        <strain evidence="1 2">DSM 28571</strain>
    </source>
</reference>
<name>A0A1V4IRV9_9CLOT</name>
<dbReference type="InterPro" id="IPR011335">
    <property type="entry name" value="Restrct_endonuc-II-like"/>
</dbReference>
<protein>
    <recommendedName>
        <fullName evidence="3">DUF1887 domain-containing protein</fullName>
    </recommendedName>
</protein>
<dbReference type="SUPFAM" id="SSF52980">
    <property type="entry name" value="Restriction endonuclease-like"/>
    <property type="match status" value="1"/>
</dbReference>
<dbReference type="Proteomes" id="UP000190080">
    <property type="component" value="Unassembled WGS sequence"/>
</dbReference>
<dbReference type="OrthoDB" id="2059911at2"/>
<sequence>MAESKVKNLVICSTLNQITNYLVIRALKPERIFNITFSEDARRKMSDNIDNFQWDTWLKDELKSLSLEINDIKLEDKEIYNLSTIKNRISSSIHKNNSDNNEPIYWHITGGQRLICLAIYDFVKRRNNDRLLYIDGNNEKLIENDNKGKFITCDRSYADKELTFETALHLVGFNTAGLDRSHIYKVAEAENLSTNTDFLKEHNYYQKLYEIIKDEMDTEGLKKGGFWEDVIKTNQLQTKDERCRKIRELFCMLENNKTELKTSLLKSEKPYDIYNSEELNKGFPAGYIFEKVMSHKIFDIIKSDERIVQMQSSLKTEFKDKKDKDYNFMVDELDIALLTKTGKLINFECKSGGMTGNNAKSHNYTTYRLSGVFGMPIVLSPLNEGEILKEESILQTQKQAVRAAKSAEIEVWPIDKIEDRLKKLLDINN</sequence>
<proteinExistence type="predicted"/>
<dbReference type="RefSeq" id="WP_079423172.1">
    <property type="nucleotide sequence ID" value="NZ_MZGV01000013.1"/>
</dbReference>
<evidence type="ECO:0008006" key="3">
    <source>
        <dbReference type="Google" id="ProtNLM"/>
    </source>
</evidence>
<dbReference type="Gene3D" id="3.40.50.10770">
    <property type="entry name" value="Hypothetical protein VC1899 like domain (Restriction endonuclease-like)"/>
    <property type="match status" value="1"/>
</dbReference>
<accession>A0A1V4IRV9</accession>
<comment type="caution">
    <text evidence="1">The sequence shown here is derived from an EMBL/GenBank/DDBJ whole genome shotgun (WGS) entry which is preliminary data.</text>
</comment>
<keyword evidence="2" id="KW-1185">Reference proteome</keyword>
<evidence type="ECO:0000313" key="1">
    <source>
        <dbReference type="EMBL" id="OPJ62771.1"/>
    </source>
</evidence>
<gene>
    <name evidence="1" type="ORF">CLORY_16510</name>
</gene>